<dbReference type="AlphaFoldDB" id="A0A267DVV5"/>
<reference evidence="1 2" key="1">
    <citation type="submission" date="2017-06" db="EMBL/GenBank/DDBJ databases">
        <title>A platform for efficient transgenesis in Macrostomum lignano, a flatworm model organism for stem cell research.</title>
        <authorList>
            <person name="Berezikov E."/>
        </authorList>
    </citation>
    <scope>NUCLEOTIDE SEQUENCE [LARGE SCALE GENOMIC DNA]</scope>
    <source>
        <strain evidence="1">DV1</strain>
        <tissue evidence="1">Whole organism</tissue>
    </source>
</reference>
<dbReference type="EMBL" id="NIVC01003085">
    <property type="protein sequence ID" value="PAA53451.1"/>
    <property type="molecule type" value="Genomic_DNA"/>
</dbReference>
<gene>
    <name evidence="1" type="ORF">BOX15_Mlig032079g2</name>
</gene>
<organism evidence="1 2">
    <name type="scientific">Macrostomum lignano</name>
    <dbReference type="NCBI Taxonomy" id="282301"/>
    <lineage>
        <taxon>Eukaryota</taxon>
        <taxon>Metazoa</taxon>
        <taxon>Spiralia</taxon>
        <taxon>Lophotrochozoa</taxon>
        <taxon>Platyhelminthes</taxon>
        <taxon>Rhabditophora</taxon>
        <taxon>Macrostomorpha</taxon>
        <taxon>Macrostomida</taxon>
        <taxon>Macrostomidae</taxon>
        <taxon>Macrostomum</taxon>
    </lineage>
</organism>
<keyword evidence="2" id="KW-1185">Reference proteome</keyword>
<evidence type="ECO:0000313" key="1">
    <source>
        <dbReference type="EMBL" id="PAA53451.1"/>
    </source>
</evidence>
<protein>
    <submittedName>
        <fullName evidence="1">Uncharacterized protein</fullName>
    </submittedName>
</protein>
<comment type="caution">
    <text evidence="1">The sequence shown here is derived from an EMBL/GenBank/DDBJ whole genome shotgun (WGS) entry which is preliminary data.</text>
</comment>
<accession>A0A267DVV5</accession>
<evidence type="ECO:0000313" key="2">
    <source>
        <dbReference type="Proteomes" id="UP000215902"/>
    </source>
</evidence>
<name>A0A267DVV5_9PLAT</name>
<dbReference type="Proteomes" id="UP000215902">
    <property type="component" value="Unassembled WGS sequence"/>
</dbReference>
<sequence length="198" mass="21269">MVKKRVHLWRHWKLHVPACCLEASNVETKVSCQTLAKASFAHSIEVMKCSCVELQVCRQHAPQLTRLQEELLACWALQATSVVLLPADACFIGPLVGQLPPQLSLRASSSRFTMPSIMCNSGGGTKSSSSAESLPGSSGGWTQLAKFFWLEAGVHQLPETHLQGVELSRASAFVLALPMAACPHSAGRDAMKSGSGSR</sequence>
<proteinExistence type="predicted"/>